<name>A0ABQ4WFG5_9ASTR</name>
<reference evidence="1" key="2">
    <citation type="submission" date="2022-01" db="EMBL/GenBank/DDBJ databases">
        <authorList>
            <person name="Yamashiro T."/>
            <person name="Shiraishi A."/>
            <person name="Satake H."/>
            <person name="Nakayama K."/>
        </authorList>
    </citation>
    <scope>NUCLEOTIDE SEQUENCE</scope>
</reference>
<proteinExistence type="predicted"/>
<accession>A0ABQ4WFG5</accession>
<sequence length="345" mass="41281">MDDGLFSYEVRIPRLSGPLYDKPQCDNLENYDHEVYEQNLCYDEEEKSYAEAVIFINKSYKQQFNDYVEIKRKNYVFEHDTDMEYDPSDVEFAEWMDLKFSNHSTMDWYTKNALWMYWIRGDDEEVLTEKELSDHEETYANEEDEIAEIFRIKTNIFNIETPFCKAFNEFNYLLKIDTDFLTHDIPRFLRHMKNTKTHRCMNGMKMCHGGHVEWPTCRSNDDGYCDGRDLPGMIQNKNMVYFQDYECHAGKRNEEEIKEPMNDYGIGDSGDHLVSNNAPDYANDEEEQYKERFEVIKYSFGPTEEFVAIKECGYDDWMRTKEDACHAYQDIFTKMDKGWFVTRAE</sequence>
<reference evidence="1" key="1">
    <citation type="journal article" date="2022" name="Int. J. Mol. Sci.">
        <title>Draft Genome of Tanacetum Coccineum: Genomic Comparison of Closely Related Tanacetum-Family Plants.</title>
        <authorList>
            <person name="Yamashiro T."/>
            <person name="Shiraishi A."/>
            <person name="Nakayama K."/>
            <person name="Satake H."/>
        </authorList>
    </citation>
    <scope>NUCLEOTIDE SEQUENCE</scope>
</reference>
<dbReference type="Proteomes" id="UP001151760">
    <property type="component" value="Unassembled WGS sequence"/>
</dbReference>
<gene>
    <name evidence="1" type="ORF">Tco_0624927</name>
</gene>
<comment type="caution">
    <text evidence="1">The sequence shown here is derived from an EMBL/GenBank/DDBJ whole genome shotgun (WGS) entry which is preliminary data.</text>
</comment>
<protein>
    <submittedName>
        <fullName evidence="1">Uncharacterized protein</fullName>
    </submittedName>
</protein>
<dbReference type="EMBL" id="BQNB010008595">
    <property type="protein sequence ID" value="GJS51565.1"/>
    <property type="molecule type" value="Genomic_DNA"/>
</dbReference>
<organism evidence="1 2">
    <name type="scientific">Tanacetum coccineum</name>
    <dbReference type="NCBI Taxonomy" id="301880"/>
    <lineage>
        <taxon>Eukaryota</taxon>
        <taxon>Viridiplantae</taxon>
        <taxon>Streptophyta</taxon>
        <taxon>Embryophyta</taxon>
        <taxon>Tracheophyta</taxon>
        <taxon>Spermatophyta</taxon>
        <taxon>Magnoliopsida</taxon>
        <taxon>eudicotyledons</taxon>
        <taxon>Gunneridae</taxon>
        <taxon>Pentapetalae</taxon>
        <taxon>asterids</taxon>
        <taxon>campanulids</taxon>
        <taxon>Asterales</taxon>
        <taxon>Asteraceae</taxon>
        <taxon>Asteroideae</taxon>
        <taxon>Anthemideae</taxon>
        <taxon>Anthemidinae</taxon>
        <taxon>Tanacetum</taxon>
    </lineage>
</organism>
<evidence type="ECO:0000313" key="1">
    <source>
        <dbReference type="EMBL" id="GJS51565.1"/>
    </source>
</evidence>
<evidence type="ECO:0000313" key="2">
    <source>
        <dbReference type="Proteomes" id="UP001151760"/>
    </source>
</evidence>
<keyword evidence="2" id="KW-1185">Reference proteome</keyword>